<protein>
    <submittedName>
        <fullName evidence="2">SigE-dependent sporulation protein</fullName>
    </submittedName>
</protein>
<dbReference type="STRING" id="1472767.AOX59_08830"/>
<dbReference type="Proteomes" id="UP000050331">
    <property type="component" value="Chromosome"/>
</dbReference>
<organism evidence="2 3">
    <name type="scientific">Lentibacillus amyloliquefaciens</name>
    <dbReference type="NCBI Taxonomy" id="1472767"/>
    <lineage>
        <taxon>Bacteria</taxon>
        <taxon>Bacillati</taxon>
        <taxon>Bacillota</taxon>
        <taxon>Bacilli</taxon>
        <taxon>Bacillales</taxon>
        <taxon>Bacillaceae</taxon>
        <taxon>Lentibacillus</taxon>
    </lineage>
</organism>
<proteinExistence type="predicted"/>
<reference evidence="2 3" key="1">
    <citation type="submission" date="2016-01" db="EMBL/GenBank/DDBJ databases">
        <title>Complete genome sequence of strain Lentibacillus amyloliquefaciens LAM0015T isolated from saline sediment.</title>
        <authorList>
            <person name="Wang J.-L."/>
            <person name="He M.-X."/>
        </authorList>
    </citation>
    <scope>NUCLEOTIDE SEQUENCE [LARGE SCALE GENOMIC DNA]</scope>
    <source>
        <strain evidence="2 3">LAM0015</strain>
    </source>
</reference>
<dbReference type="OrthoDB" id="2454520at2"/>
<dbReference type="AlphaFoldDB" id="A0A0U4FS47"/>
<evidence type="ECO:0000256" key="1">
    <source>
        <dbReference type="SAM" id="Phobius"/>
    </source>
</evidence>
<keyword evidence="3" id="KW-1185">Reference proteome</keyword>
<sequence>MILGLPWWVFMMILFIFLSGFMAFRATRAEHRLEQQYIEQEGKIYIDRMEEERRQRQSHKQRLPQ</sequence>
<keyword evidence="1" id="KW-0472">Membrane</keyword>
<name>A0A0U4FS47_9BACI</name>
<keyword evidence="1" id="KW-1133">Transmembrane helix</keyword>
<feature type="transmembrane region" description="Helical" evidence="1">
    <location>
        <begin position="6"/>
        <end position="24"/>
    </location>
</feature>
<accession>A0A0U4FS47</accession>
<gene>
    <name evidence="2" type="ORF">AOX59_08830</name>
</gene>
<dbReference type="Pfam" id="PF14147">
    <property type="entry name" value="Spore_YhaL"/>
    <property type="match status" value="1"/>
</dbReference>
<dbReference type="InterPro" id="IPR025428">
    <property type="entry name" value="Spore_YhaL"/>
</dbReference>
<dbReference type="KEGG" id="lao:AOX59_08830"/>
<keyword evidence="1" id="KW-0812">Transmembrane</keyword>
<evidence type="ECO:0000313" key="2">
    <source>
        <dbReference type="EMBL" id="ALX48709.1"/>
    </source>
</evidence>
<evidence type="ECO:0000313" key="3">
    <source>
        <dbReference type="Proteomes" id="UP000050331"/>
    </source>
</evidence>
<dbReference type="EMBL" id="CP013862">
    <property type="protein sequence ID" value="ALX48709.1"/>
    <property type="molecule type" value="Genomic_DNA"/>
</dbReference>